<feature type="compositionally biased region" description="Pro residues" evidence="1">
    <location>
        <begin position="34"/>
        <end position="50"/>
    </location>
</feature>
<protein>
    <submittedName>
        <fullName evidence="4">Uncharacterized protein</fullName>
    </submittedName>
</protein>
<proteinExistence type="predicted"/>
<dbReference type="EMBL" id="SOSA01000760">
    <property type="protein sequence ID" value="THC88830.1"/>
    <property type="molecule type" value="Genomic_DNA"/>
</dbReference>
<dbReference type="GeneID" id="54330262"/>
<gene>
    <name evidence="3" type="ORF">ATNIH1004_007560</name>
    <name evidence="4" type="ORF">EYZ11_011724</name>
</gene>
<dbReference type="Proteomes" id="UP000324241">
    <property type="component" value="Unassembled WGS sequence"/>
</dbReference>
<evidence type="ECO:0000313" key="5">
    <source>
        <dbReference type="Proteomes" id="UP000308092"/>
    </source>
</evidence>
<organism evidence="4 5">
    <name type="scientific">Aspergillus tanneri</name>
    <dbReference type="NCBI Taxonomy" id="1220188"/>
    <lineage>
        <taxon>Eukaryota</taxon>
        <taxon>Fungi</taxon>
        <taxon>Dikarya</taxon>
        <taxon>Ascomycota</taxon>
        <taxon>Pezizomycotina</taxon>
        <taxon>Eurotiomycetes</taxon>
        <taxon>Eurotiomycetidae</taxon>
        <taxon>Eurotiales</taxon>
        <taxon>Aspergillaceae</taxon>
        <taxon>Aspergillus</taxon>
        <taxon>Aspergillus subgen. Circumdati</taxon>
    </lineage>
</organism>
<dbReference type="EMBL" id="QUQM01000007">
    <property type="protein sequence ID" value="KAA8646134.1"/>
    <property type="molecule type" value="Genomic_DNA"/>
</dbReference>
<name>A0A4S3J226_9EURO</name>
<keyword evidence="2" id="KW-0732">Signal</keyword>
<dbReference type="VEuPathDB" id="FungiDB:EYZ11_011724"/>
<dbReference type="Proteomes" id="UP000308092">
    <property type="component" value="Unassembled WGS sequence"/>
</dbReference>
<feature type="chain" id="PRO_5036122058" evidence="2">
    <location>
        <begin position="22"/>
        <end position="108"/>
    </location>
</feature>
<accession>A0A4S3J226</accession>
<evidence type="ECO:0000313" key="4">
    <source>
        <dbReference type="EMBL" id="THC88830.1"/>
    </source>
</evidence>
<dbReference type="RefSeq" id="XP_033425495.1">
    <property type="nucleotide sequence ID" value="XM_033572180.1"/>
</dbReference>
<feature type="compositionally biased region" description="Pro residues" evidence="1">
    <location>
        <begin position="58"/>
        <end position="69"/>
    </location>
</feature>
<sequence>MKTVAILGAVAASLCLTPAVAQGNGGFHILPVPSSTPTPSSTPLPTPTPSSTPGTPSSTPPSSTPPSSTPPSSTIAWPFPTDGWPFPVDGWPFRGHRAHARQGRAFNA</sequence>
<reference evidence="4 5" key="1">
    <citation type="submission" date="2019-03" db="EMBL/GenBank/DDBJ databases">
        <title>The genome sequence of a newly discovered highly antifungal drug resistant Aspergillus species, Aspergillus tanneri NIH 1004.</title>
        <authorList>
            <person name="Mounaud S."/>
            <person name="Singh I."/>
            <person name="Joardar V."/>
            <person name="Pakala S."/>
            <person name="Pakala S."/>
            <person name="Venepally P."/>
            <person name="Hoover J."/>
            <person name="Nierman W."/>
            <person name="Chung J."/>
            <person name="Losada L."/>
        </authorList>
    </citation>
    <scope>NUCLEOTIDE SEQUENCE [LARGE SCALE GENOMIC DNA]</scope>
    <source>
        <strain evidence="4 5">NIH1004</strain>
    </source>
</reference>
<evidence type="ECO:0000256" key="1">
    <source>
        <dbReference type="SAM" id="MobiDB-lite"/>
    </source>
</evidence>
<evidence type="ECO:0000313" key="3">
    <source>
        <dbReference type="EMBL" id="KAA8646134.1"/>
    </source>
</evidence>
<feature type="region of interest" description="Disordered" evidence="1">
    <location>
        <begin position="30"/>
        <end position="81"/>
    </location>
</feature>
<reference evidence="3 6" key="2">
    <citation type="submission" date="2019-08" db="EMBL/GenBank/DDBJ databases">
        <title>The genome sequence of a newly discovered highly antifungal drug resistant Aspergillus species, Aspergillus tanneri NIH 1004.</title>
        <authorList>
            <person name="Mounaud S."/>
            <person name="Singh I."/>
            <person name="Joardar V."/>
            <person name="Pakala S."/>
            <person name="Pakala S."/>
            <person name="Venepally P."/>
            <person name="Chung J.K."/>
            <person name="Losada L."/>
            <person name="Nierman W.C."/>
        </authorList>
    </citation>
    <scope>NUCLEOTIDE SEQUENCE [LARGE SCALE GENOMIC DNA]</scope>
    <source>
        <strain evidence="3 6">NIH1004</strain>
    </source>
</reference>
<evidence type="ECO:0000313" key="6">
    <source>
        <dbReference type="Proteomes" id="UP000324241"/>
    </source>
</evidence>
<dbReference type="AlphaFoldDB" id="A0A4S3J226"/>
<comment type="caution">
    <text evidence="4">The sequence shown here is derived from an EMBL/GenBank/DDBJ whole genome shotgun (WGS) entry which is preliminary data.</text>
</comment>
<keyword evidence="5" id="KW-1185">Reference proteome</keyword>
<feature type="signal peptide" evidence="2">
    <location>
        <begin position="1"/>
        <end position="21"/>
    </location>
</feature>
<evidence type="ECO:0000256" key="2">
    <source>
        <dbReference type="SAM" id="SignalP"/>
    </source>
</evidence>